<dbReference type="SMART" id="SM00575">
    <property type="entry name" value="ZnF_PMZ"/>
    <property type="match status" value="1"/>
</dbReference>
<dbReference type="InterPro" id="IPR007527">
    <property type="entry name" value="Znf_SWIM"/>
</dbReference>
<dbReference type="GO" id="GO:0006355">
    <property type="term" value="P:regulation of DNA-templated transcription"/>
    <property type="evidence" value="ECO:0007669"/>
    <property type="project" value="UniProtKB-UniRule"/>
</dbReference>
<dbReference type="InterPro" id="IPR018289">
    <property type="entry name" value="MULE_transposase_dom"/>
</dbReference>
<proteinExistence type="inferred from homology"/>
<evidence type="ECO:0000256" key="2">
    <source>
        <dbReference type="ARBA" id="ARBA00022723"/>
    </source>
</evidence>
<accession>A0AAV8FK07</accession>
<keyword evidence="3 5" id="KW-0863">Zinc-finger</keyword>
<evidence type="ECO:0000256" key="5">
    <source>
        <dbReference type="PROSITE-ProRule" id="PRU00325"/>
    </source>
</evidence>
<dbReference type="Pfam" id="PF10551">
    <property type="entry name" value="MULE"/>
    <property type="match status" value="1"/>
</dbReference>
<dbReference type="PANTHER" id="PTHR31669:SF283">
    <property type="entry name" value="PROTEIN FAR1-RELATED SEQUENCE"/>
    <property type="match status" value="1"/>
</dbReference>
<protein>
    <recommendedName>
        <fullName evidence="6">Protein FAR1-RELATED SEQUENCE</fullName>
    </recommendedName>
</protein>
<dbReference type="EMBL" id="JAMFTS010000002">
    <property type="protein sequence ID" value="KAJ4791910.1"/>
    <property type="molecule type" value="Genomic_DNA"/>
</dbReference>
<evidence type="ECO:0000256" key="6">
    <source>
        <dbReference type="RuleBase" id="RU367018"/>
    </source>
</evidence>
<feature type="region of interest" description="Disordered" evidence="7">
    <location>
        <begin position="385"/>
        <end position="412"/>
    </location>
</feature>
<dbReference type="Proteomes" id="UP001140206">
    <property type="component" value="Chromosome 2"/>
</dbReference>
<gene>
    <name evidence="9" type="ORF">LUZ62_043156</name>
</gene>
<keyword evidence="6" id="KW-0539">Nucleus</keyword>
<dbReference type="GO" id="GO:0008270">
    <property type="term" value="F:zinc ion binding"/>
    <property type="evidence" value="ECO:0007669"/>
    <property type="project" value="UniProtKB-UniRule"/>
</dbReference>
<keyword evidence="4 6" id="KW-0862">Zinc</keyword>
<dbReference type="InterPro" id="IPR006564">
    <property type="entry name" value="Znf_PMZ"/>
</dbReference>
<evidence type="ECO:0000256" key="3">
    <source>
        <dbReference type="ARBA" id="ARBA00022771"/>
    </source>
</evidence>
<comment type="function">
    <text evidence="6">Putative transcription activator involved in regulating light control of development.</text>
</comment>
<keyword evidence="2 6" id="KW-0479">Metal-binding</keyword>
<feature type="compositionally biased region" description="Acidic residues" evidence="7">
    <location>
        <begin position="460"/>
        <end position="474"/>
    </location>
</feature>
<comment type="similarity">
    <text evidence="1 6">Belongs to the FHY3/FAR1 family.</text>
</comment>
<evidence type="ECO:0000256" key="1">
    <source>
        <dbReference type="ARBA" id="ARBA00005889"/>
    </source>
</evidence>
<evidence type="ECO:0000313" key="10">
    <source>
        <dbReference type="Proteomes" id="UP001140206"/>
    </source>
</evidence>
<dbReference type="PROSITE" id="PS50966">
    <property type="entry name" value="ZF_SWIM"/>
    <property type="match status" value="1"/>
</dbReference>
<keyword evidence="10" id="KW-1185">Reference proteome</keyword>
<evidence type="ECO:0000259" key="8">
    <source>
        <dbReference type="PROSITE" id="PS50966"/>
    </source>
</evidence>
<dbReference type="Pfam" id="PF04434">
    <property type="entry name" value="SWIM"/>
    <property type="match status" value="1"/>
</dbReference>
<evidence type="ECO:0000313" key="9">
    <source>
        <dbReference type="EMBL" id="KAJ4791910.1"/>
    </source>
</evidence>
<feature type="domain" description="SWIM-type" evidence="8">
    <location>
        <begin position="252"/>
        <end position="288"/>
    </location>
</feature>
<dbReference type="AlphaFoldDB" id="A0AAV8FK07"/>
<feature type="region of interest" description="Disordered" evidence="7">
    <location>
        <begin position="452"/>
        <end position="491"/>
    </location>
</feature>
<dbReference type="PANTHER" id="PTHR31669">
    <property type="entry name" value="PROTEIN FAR1-RELATED SEQUENCE 10-RELATED"/>
    <property type="match status" value="1"/>
</dbReference>
<sequence length="491" mass="56527">MALLRSENTTNFCWLFETWLKAMYGKHPSAIITDQDCAMKKAIKIVFPSAVHRCCKWHIMRKAKEKLAIHYRLKPNFKGELESIINNSKTIPDFENSWAAMIEKYKLKENNHLKNMYEARSDWVPAYFRGVFFAEMSTTQRSESMNALLKMWLSAHSSIYKFVMKIDGMIESIWQSEGDEDVKSIDKNPLLWSKYELEAHACEVYTNRVFKEFKKLLINSTLGKVIEKARDVSYEVQIGKNSNNPNWVPKSYVVLVDLKEGIFSCDCKGFEFEGLLCSHALKVMCNLGIERLPPHYILKRWCKNANSEVKRPINERSRDAGDSQALKMFRIATLGPKFDHIIQLASNDALAFSMLDEISGELLSQVLQIVSDNLTQPSDIVTVGPKVDEGPRKALKFQDPPQSQCKGRKRKPARWKPAIEKALVKRSTCGNCGKKDHNRRTCPKLELPEVEEEYGKKNEEDLEQIEVEESADFDQTERKDFEGDNSEEDLD</sequence>
<dbReference type="InterPro" id="IPR031052">
    <property type="entry name" value="FHY3/FAR1"/>
</dbReference>
<organism evidence="9 10">
    <name type="scientific">Rhynchospora pubera</name>
    <dbReference type="NCBI Taxonomy" id="906938"/>
    <lineage>
        <taxon>Eukaryota</taxon>
        <taxon>Viridiplantae</taxon>
        <taxon>Streptophyta</taxon>
        <taxon>Embryophyta</taxon>
        <taxon>Tracheophyta</taxon>
        <taxon>Spermatophyta</taxon>
        <taxon>Magnoliopsida</taxon>
        <taxon>Liliopsida</taxon>
        <taxon>Poales</taxon>
        <taxon>Cyperaceae</taxon>
        <taxon>Cyperoideae</taxon>
        <taxon>Rhynchosporeae</taxon>
        <taxon>Rhynchospora</taxon>
    </lineage>
</organism>
<comment type="caution">
    <text evidence="9">The sequence shown here is derived from an EMBL/GenBank/DDBJ whole genome shotgun (WGS) entry which is preliminary data.</text>
</comment>
<name>A0AAV8FK07_9POAL</name>
<comment type="subcellular location">
    <subcellularLocation>
        <location evidence="6">Nucleus</location>
    </subcellularLocation>
</comment>
<reference evidence="9" key="1">
    <citation type="submission" date="2022-08" db="EMBL/GenBank/DDBJ databases">
        <authorList>
            <person name="Marques A."/>
        </authorList>
    </citation>
    <scope>NUCLEOTIDE SEQUENCE</scope>
    <source>
        <strain evidence="9">RhyPub2mFocal</strain>
        <tissue evidence="9">Leaves</tissue>
    </source>
</reference>
<evidence type="ECO:0000256" key="4">
    <source>
        <dbReference type="ARBA" id="ARBA00022833"/>
    </source>
</evidence>
<dbReference type="GO" id="GO:0005634">
    <property type="term" value="C:nucleus"/>
    <property type="evidence" value="ECO:0007669"/>
    <property type="project" value="UniProtKB-SubCell"/>
</dbReference>
<evidence type="ECO:0000256" key="7">
    <source>
        <dbReference type="SAM" id="MobiDB-lite"/>
    </source>
</evidence>